<evidence type="ECO:0000256" key="1">
    <source>
        <dbReference type="SAM" id="Phobius"/>
    </source>
</evidence>
<evidence type="ECO:0000313" key="3">
    <source>
        <dbReference type="WBParaSite" id="nRc.2.0.1.t39159-RA"/>
    </source>
</evidence>
<dbReference type="Proteomes" id="UP000887565">
    <property type="component" value="Unplaced"/>
</dbReference>
<feature type="transmembrane region" description="Helical" evidence="1">
    <location>
        <begin position="129"/>
        <end position="153"/>
    </location>
</feature>
<keyword evidence="1" id="KW-0472">Membrane</keyword>
<accession>A0A915KM93</accession>
<keyword evidence="2" id="KW-1185">Reference proteome</keyword>
<organism evidence="2 3">
    <name type="scientific">Romanomermis culicivorax</name>
    <name type="common">Nematode worm</name>
    <dbReference type="NCBI Taxonomy" id="13658"/>
    <lineage>
        <taxon>Eukaryota</taxon>
        <taxon>Metazoa</taxon>
        <taxon>Ecdysozoa</taxon>
        <taxon>Nematoda</taxon>
        <taxon>Enoplea</taxon>
        <taxon>Dorylaimia</taxon>
        <taxon>Mermithida</taxon>
        <taxon>Mermithoidea</taxon>
        <taxon>Mermithidae</taxon>
        <taxon>Romanomermis</taxon>
    </lineage>
</organism>
<protein>
    <submittedName>
        <fullName evidence="3">Uncharacterized protein</fullName>
    </submittedName>
</protein>
<feature type="transmembrane region" description="Helical" evidence="1">
    <location>
        <begin position="79"/>
        <end position="109"/>
    </location>
</feature>
<dbReference type="WBParaSite" id="nRc.2.0.1.t39159-RA">
    <property type="protein sequence ID" value="nRc.2.0.1.t39159-RA"/>
    <property type="gene ID" value="nRc.2.0.1.g39159"/>
</dbReference>
<dbReference type="AlphaFoldDB" id="A0A915KM93"/>
<sequence length="196" mass="21160">MRSKLLNDKLLSSVMSKIYSVGDPFIDVLTTCQAISYSLVLLNLKASAEFFTGGLLSPFIAVSDGADSLAIKTRLFTSFFGLTLSCAILCCNLAIISAFLDGFVAGFTLAGFGSDSLTNGTLGFLNSPFSFAAAEFLADSVGGLYLFPFNFIFKNTKLQNFSALRVGKVVKDKGHSPQKEYKLTMFKKLNLSETCL</sequence>
<keyword evidence="1" id="KW-1133">Transmembrane helix</keyword>
<keyword evidence="1" id="KW-0812">Transmembrane</keyword>
<name>A0A915KM93_ROMCU</name>
<evidence type="ECO:0000313" key="2">
    <source>
        <dbReference type="Proteomes" id="UP000887565"/>
    </source>
</evidence>
<reference evidence="3" key="1">
    <citation type="submission" date="2022-11" db="UniProtKB">
        <authorList>
            <consortium name="WormBaseParasite"/>
        </authorList>
    </citation>
    <scope>IDENTIFICATION</scope>
</reference>
<proteinExistence type="predicted"/>